<accession>A0ABQ4EZ96</accession>
<dbReference type="InterPro" id="IPR038765">
    <property type="entry name" value="Papain-like_cys_pep_sf"/>
</dbReference>
<keyword evidence="3" id="KW-0378">Hydrolase</keyword>
<evidence type="ECO:0000256" key="2">
    <source>
        <dbReference type="ARBA" id="ARBA00022670"/>
    </source>
</evidence>
<name>A0ABQ4EZ96_9ACTN</name>
<evidence type="ECO:0000256" key="5">
    <source>
        <dbReference type="SAM" id="SignalP"/>
    </source>
</evidence>
<dbReference type="InterPro" id="IPR000064">
    <property type="entry name" value="NLP_P60_dom"/>
</dbReference>
<dbReference type="EMBL" id="BONX01000049">
    <property type="protein sequence ID" value="GIG99992.1"/>
    <property type="molecule type" value="Genomic_DNA"/>
</dbReference>
<dbReference type="SUPFAM" id="SSF54001">
    <property type="entry name" value="Cysteine proteinases"/>
    <property type="match status" value="1"/>
</dbReference>
<sequence length="298" mass="31955">MLTKKPARQRRSLSAILIAVPVFLATSFAMASPASAAPIGNPSLEIPVGCPGARAVIQVEWEGTRSAKVHWELTDTSSDGNSPVIKMVAVDASGNGRSWVFRNDEVVFAVDGGYGASVSGGGHSWDPAGIAQFNHLEVKVSNGTSAQGTTCSVTKKTFNYTRLAYQYALNQIDKRYVLGAEGPDAFDCSGLVKFAYHRVTNFPHWGDSVRSSAQQYDWARSEADNNNADLSNLKSRDAIRVSRSNLKVGDLIFYSGHVGFYAGGGQLYSAMNPSAGIGYMSIDYTTPLGYYRVVGVTG</sequence>
<organism evidence="7 8">
    <name type="scientific">Plantactinospora mayteni</name>
    <dbReference type="NCBI Taxonomy" id="566021"/>
    <lineage>
        <taxon>Bacteria</taxon>
        <taxon>Bacillati</taxon>
        <taxon>Actinomycetota</taxon>
        <taxon>Actinomycetes</taxon>
        <taxon>Micromonosporales</taxon>
        <taxon>Micromonosporaceae</taxon>
        <taxon>Plantactinospora</taxon>
    </lineage>
</organism>
<evidence type="ECO:0000259" key="6">
    <source>
        <dbReference type="PROSITE" id="PS51935"/>
    </source>
</evidence>
<dbReference type="PANTHER" id="PTHR47359">
    <property type="entry name" value="PEPTIDOGLYCAN DL-ENDOPEPTIDASE CWLO"/>
    <property type="match status" value="1"/>
</dbReference>
<feature type="chain" id="PRO_5046108587" description="NlpC/P60 domain-containing protein" evidence="5">
    <location>
        <begin position="32"/>
        <end position="298"/>
    </location>
</feature>
<feature type="domain" description="NlpC/P60" evidence="6">
    <location>
        <begin position="158"/>
        <end position="298"/>
    </location>
</feature>
<dbReference type="Gene3D" id="3.90.1720.10">
    <property type="entry name" value="endopeptidase domain like (from Nostoc punctiforme)"/>
    <property type="match status" value="1"/>
</dbReference>
<reference evidence="7 8" key="1">
    <citation type="submission" date="2021-01" db="EMBL/GenBank/DDBJ databases">
        <title>Whole genome shotgun sequence of Plantactinospora mayteni NBRC 109088.</title>
        <authorList>
            <person name="Komaki H."/>
            <person name="Tamura T."/>
        </authorList>
    </citation>
    <scope>NUCLEOTIDE SEQUENCE [LARGE SCALE GENOMIC DNA]</scope>
    <source>
        <strain evidence="7 8">NBRC 109088</strain>
    </source>
</reference>
<evidence type="ECO:0000256" key="1">
    <source>
        <dbReference type="ARBA" id="ARBA00007074"/>
    </source>
</evidence>
<keyword evidence="4" id="KW-0788">Thiol protease</keyword>
<proteinExistence type="inferred from homology"/>
<keyword evidence="5" id="KW-0732">Signal</keyword>
<keyword evidence="2" id="KW-0645">Protease</keyword>
<protein>
    <recommendedName>
        <fullName evidence="6">NlpC/P60 domain-containing protein</fullName>
    </recommendedName>
</protein>
<evidence type="ECO:0000256" key="3">
    <source>
        <dbReference type="ARBA" id="ARBA00022801"/>
    </source>
</evidence>
<comment type="similarity">
    <text evidence="1">Belongs to the peptidase C40 family.</text>
</comment>
<dbReference type="InterPro" id="IPR051794">
    <property type="entry name" value="PG_Endopeptidase_C40"/>
</dbReference>
<evidence type="ECO:0000256" key="4">
    <source>
        <dbReference type="ARBA" id="ARBA00022807"/>
    </source>
</evidence>
<keyword evidence="8" id="KW-1185">Reference proteome</keyword>
<dbReference type="Proteomes" id="UP000621500">
    <property type="component" value="Unassembled WGS sequence"/>
</dbReference>
<dbReference type="Pfam" id="PF00877">
    <property type="entry name" value="NLPC_P60"/>
    <property type="match status" value="1"/>
</dbReference>
<evidence type="ECO:0000313" key="7">
    <source>
        <dbReference type="EMBL" id="GIG99992.1"/>
    </source>
</evidence>
<dbReference type="PANTHER" id="PTHR47359:SF3">
    <property type="entry name" value="NLP_P60 DOMAIN-CONTAINING PROTEIN-RELATED"/>
    <property type="match status" value="1"/>
</dbReference>
<gene>
    <name evidence="7" type="ORF">Pma05_65650</name>
</gene>
<dbReference type="PROSITE" id="PS51935">
    <property type="entry name" value="NLPC_P60"/>
    <property type="match status" value="1"/>
</dbReference>
<evidence type="ECO:0000313" key="8">
    <source>
        <dbReference type="Proteomes" id="UP000621500"/>
    </source>
</evidence>
<comment type="caution">
    <text evidence="7">The sequence shown here is derived from an EMBL/GenBank/DDBJ whole genome shotgun (WGS) entry which is preliminary data.</text>
</comment>
<feature type="signal peptide" evidence="5">
    <location>
        <begin position="1"/>
        <end position="31"/>
    </location>
</feature>
<dbReference type="RefSeq" id="WP_239313582.1">
    <property type="nucleotide sequence ID" value="NZ_BAAAZQ010000021.1"/>
</dbReference>